<evidence type="ECO:0000313" key="3">
    <source>
        <dbReference type="Proteomes" id="UP000628775"/>
    </source>
</evidence>
<reference evidence="2" key="2">
    <citation type="submission" date="2020-09" db="EMBL/GenBank/DDBJ databases">
        <authorList>
            <person name="Sun Q."/>
            <person name="Zhou Y."/>
        </authorList>
    </citation>
    <scope>NUCLEOTIDE SEQUENCE</scope>
    <source>
        <strain evidence="2">CGMCC 1.15371</strain>
    </source>
</reference>
<sequence length="123" mass="14054">MSKDINSIVKELELKTMEEDKEVIDYLRGLDTDTLNRLKIIYDAPRRLTLTSNLKNNFIAVLLSTLVNGILLITLGYFTGLKIIVIDILGFLLIITAVGLRSRIIKFAKIEKRKSHRQLRIGK</sequence>
<keyword evidence="3" id="KW-1185">Reference proteome</keyword>
<evidence type="ECO:0000256" key="1">
    <source>
        <dbReference type="SAM" id="Phobius"/>
    </source>
</evidence>
<dbReference type="RefSeq" id="WP_188697689.1">
    <property type="nucleotide sequence ID" value="NZ_BMIR01000023.1"/>
</dbReference>
<keyword evidence="1" id="KW-0472">Membrane</keyword>
<dbReference type="AlphaFoldDB" id="A0A8J2YME2"/>
<evidence type="ECO:0000313" key="2">
    <source>
        <dbReference type="EMBL" id="GGE53383.1"/>
    </source>
</evidence>
<comment type="caution">
    <text evidence="2">The sequence shown here is derived from an EMBL/GenBank/DDBJ whole genome shotgun (WGS) entry which is preliminary data.</text>
</comment>
<dbReference type="Proteomes" id="UP000628775">
    <property type="component" value="Unassembled WGS sequence"/>
</dbReference>
<name>A0A8J2YME2_9BACL</name>
<feature type="transmembrane region" description="Helical" evidence="1">
    <location>
        <begin position="56"/>
        <end position="78"/>
    </location>
</feature>
<reference evidence="2" key="1">
    <citation type="journal article" date="2014" name="Int. J. Syst. Evol. Microbiol.">
        <title>Complete genome sequence of Corynebacterium casei LMG S-19264T (=DSM 44701T), isolated from a smear-ripened cheese.</title>
        <authorList>
            <consortium name="US DOE Joint Genome Institute (JGI-PGF)"/>
            <person name="Walter F."/>
            <person name="Albersmeier A."/>
            <person name="Kalinowski J."/>
            <person name="Ruckert C."/>
        </authorList>
    </citation>
    <scope>NUCLEOTIDE SEQUENCE</scope>
    <source>
        <strain evidence="2">CGMCC 1.15371</strain>
    </source>
</reference>
<accession>A0A8J2YME2</accession>
<organism evidence="2 3">
    <name type="scientific">Pullulanibacillus camelliae</name>
    <dbReference type="NCBI Taxonomy" id="1707096"/>
    <lineage>
        <taxon>Bacteria</taxon>
        <taxon>Bacillati</taxon>
        <taxon>Bacillota</taxon>
        <taxon>Bacilli</taxon>
        <taxon>Bacillales</taxon>
        <taxon>Sporolactobacillaceae</taxon>
        <taxon>Pullulanibacillus</taxon>
    </lineage>
</organism>
<keyword evidence="1" id="KW-0812">Transmembrane</keyword>
<feature type="transmembrane region" description="Helical" evidence="1">
    <location>
        <begin position="84"/>
        <end position="104"/>
    </location>
</feature>
<proteinExistence type="predicted"/>
<protein>
    <submittedName>
        <fullName evidence="2">Uncharacterized protein</fullName>
    </submittedName>
</protein>
<dbReference type="EMBL" id="BMIR01000023">
    <property type="protein sequence ID" value="GGE53383.1"/>
    <property type="molecule type" value="Genomic_DNA"/>
</dbReference>
<keyword evidence="1" id="KW-1133">Transmembrane helix</keyword>
<gene>
    <name evidence="2" type="ORF">GCM10011391_35350</name>
</gene>